<feature type="transmembrane region" description="Helical" evidence="7">
    <location>
        <begin position="259"/>
        <end position="281"/>
    </location>
</feature>
<comment type="subcellular location">
    <subcellularLocation>
        <location evidence="1">Cell membrane</location>
        <topology evidence="1">Multi-pass membrane protein</topology>
    </subcellularLocation>
</comment>
<sequence>MIDEFLMVVFVQDGLNPTEKRGAYSLALLFALRMAGLFMLMPVLAVYGQHLQGFSPLWLGFAIGAYGLSQALFQIPMGWLSDRFGRKPIIFLGLAIFTLGSVVAAMADSIHGVALGRALQGMGAIASTVMALAADLSRETQRAKVMAFIGVSIGLAFAASLVLGPVISAVLGLSGLFWLIAGLSILAMLVVQFVVPNAQSVAPKSEVSANSQQMLKLLKHPQLLRLDWGVFTLHLVLTSLFVIIPLRLVGAGLAAADHWAVYLPAVLISFVLMVPMLIIAAKRNQQRGYFIFAIGLLLLANVLLLTEHASIWLLALVLTIFFTGFNYLEASLPALISSLAPPGNKGAALGVFSTSQFLGAFIGGSSAGALYMWTGALAVNLFISVLLLCWIAVSWGMRAQSGIKSYSLTISSADQTASLLKKLQVLPGVVEAVLIASEGTVYLKVKAKEFELNRALDLVRAG</sequence>
<evidence type="ECO:0000256" key="5">
    <source>
        <dbReference type="ARBA" id="ARBA00022989"/>
    </source>
</evidence>
<keyword evidence="4 7" id="KW-0812">Transmembrane</keyword>
<evidence type="ECO:0000256" key="6">
    <source>
        <dbReference type="ARBA" id="ARBA00023136"/>
    </source>
</evidence>
<evidence type="ECO:0000256" key="3">
    <source>
        <dbReference type="ARBA" id="ARBA00022475"/>
    </source>
</evidence>
<organism evidence="9 10">
    <name type="scientific">Agarivorans gilvus</name>
    <dbReference type="NCBI Taxonomy" id="680279"/>
    <lineage>
        <taxon>Bacteria</taxon>
        <taxon>Pseudomonadati</taxon>
        <taxon>Pseudomonadota</taxon>
        <taxon>Gammaproteobacteria</taxon>
        <taxon>Alteromonadales</taxon>
        <taxon>Alteromonadaceae</taxon>
        <taxon>Agarivorans</taxon>
    </lineage>
</organism>
<feature type="transmembrane region" description="Helical" evidence="7">
    <location>
        <begin position="23"/>
        <end position="45"/>
    </location>
</feature>
<dbReference type="PROSITE" id="PS00216">
    <property type="entry name" value="SUGAR_TRANSPORT_1"/>
    <property type="match status" value="1"/>
</dbReference>
<dbReference type="SUPFAM" id="SSF103473">
    <property type="entry name" value="MFS general substrate transporter"/>
    <property type="match status" value="1"/>
</dbReference>
<feature type="transmembrane region" description="Helical" evidence="7">
    <location>
        <begin position="288"/>
        <end position="305"/>
    </location>
</feature>
<proteinExistence type="predicted"/>
<feature type="transmembrane region" description="Helical" evidence="7">
    <location>
        <begin position="176"/>
        <end position="195"/>
    </location>
</feature>
<keyword evidence="6 7" id="KW-0472">Membrane</keyword>
<feature type="transmembrane region" description="Helical" evidence="7">
    <location>
        <begin position="57"/>
        <end position="77"/>
    </location>
</feature>
<name>A0ABQ1I874_9ALTE</name>
<keyword evidence="3" id="KW-1003">Cell membrane</keyword>
<evidence type="ECO:0000313" key="10">
    <source>
        <dbReference type="Proteomes" id="UP000651977"/>
    </source>
</evidence>
<dbReference type="InterPro" id="IPR005829">
    <property type="entry name" value="Sugar_transporter_CS"/>
</dbReference>
<dbReference type="CDD" id="cd17472">
    <property type="entry name" value="MFS_YajR_like"/>
    <property type="match status" value="1"/>
</dbReference>
<protein>
    <submittedName>
        <fullName evidence="9">MFS transporter</fullName>
    </submittedName>
</protein>
<keyword evidence="5 7" id="KW-1133">Transmembrane helix</keyword>
<feature type="transmembrane region" description="Helical" evidence="7">
    <location>
        <begin position="89"/>
        <end position="107"/>
    </location>
</feature>
<reference evidence="10" key="1">
    <citation type="journal article" date="2019" name="Int. J. Syst. Evol. Microbiol.">
        <title>The Global Catalogue of Microorganisms (GCM) 10K type strain sequencing project: providing services to taxonomists for standard genome sequencing and annotation.</title>
        <authorList>
            <consortium name="The Broad Institute Genomics Platform"/>
            <consortium name="The Broad Institute Genome Sequencing Center for Infectious Disease"/>
            <person name="Wu L."/>
            <person name="Ma J."/>
        </authorList>
    </citation>
    <scope>NUCLEOTIDE SEQUENCE [LARGE SCALE GENOMIC DNA]</scope>
    <source>
        <strain evidence="10">CGMCC 1.10131</strain>
    </source>
</reference>
<comment type="caution">
    <text evidence="9">The sequence shown here is derived from an EMBL/GenBank/DDBJ whole genome shotgun (WGS) entry which is preliminary data.</text>
</comment>
<dbReference type="PANTHER" id="PTHR23517">
    <property type="entry name" value="RESISTANCE PROTEIN MDTM, PUTATIVE-RELATED-RELATED"/>
    <property type="match status" value="1"/>
</dbReference>
<feature type="transmembrane region" description="Helical" evidence="7">
    <location>
        <begin position="311"/>
        <end position="328"/>
    </location>
</feature>
<accession>A0ABQ1I874</accession>
<dbReference type="InterPro" id="IPR050171">
    <property type="entry name" value="MFS_Transporters"/>
</dbReference>
<evidence type="ECO:0000259" key="8">
    <source>
        <dbReference type="PROSITE" id="PS50850"/>
    </source>
</evidence>
<gene>
    <name evidence="9" type="ORF">GCM10007414_37700</name>
</gene>
<evidence type="ECO:0000256" key="1">
    <source>
        <dbReference type="ARBA" id="ARBA00004651"/>
    </source>
</evidence>
<feature type="transmembrane region" description="Helical" evidence="7">
    <location>
        <begin position="226"/>
        <end position="247"/>
    </location>
</feature>
<evidence type="ECO:0000256" key="4">
    <source>
        <dbReference type="ARBA" id="ARBA00022692"/>
    </source>
</evidence>
<evidence type="ECO:0000313" key="9">
    <source>
        <dbReference type="EMBL" id="GGB20748.1"/>
    </source>
</evidence>
<dbReference type="InterPro" id="IPR020846">
    <property type="entry name" value="MFS_dom"/>
</dbReference>
<dbReference type="Proteomes" id="UP000651977">
    <property type="component" value="Unassembled WGS sequence"/>
</dbReference>
<keyword evidence="10" id="KW-1185">Reference proteome</keyword>
<dbReference type="PROSITE" id="PS50850">
    <property type="entry name" value="MFS"/>
    <property type="match status" value="1"/>
</dbReference>
<feature type="transmembrane region" description="Helical" evidence="7">
    <location>
        <begin position="113"/>
        <end position="133"/>
    </location>
</feature>
<evidence type="ECO:0000256" key="2">
    <source>
        <dbReference type="ARBA" id="ARBA00022448"/>
    </source>
</evidence>
<evidence type="ECO:0000256" key="7">
    <source>
        <dbReference type="SAM" id="Phobius"/>
    </source>
</evidence>
<dbReference type="InterPro" id="IPR011701">
    <property type="entry name" value="MFS"/>
</dbReference>
<dbReference type="InterPro" id="IPR036259">
    <property type="entry name" value="MFS_trans_sf"/>
</dbReference>
<dbReference type="Gene3D" id="3.30.70.100">
    <property type="match status" value="1"/>
</dbReference>
<feature type="transmembrane region" description="Helical" evidence="7">
    <location>
        <begin position="349"/>
        <end position="371"/>
    </location>
</feature>
<keyword evidence="2" id="KW-0813">Transport</keyword>
<feature type="transmembrane region" description="Helical" evidence="7">
    <location>
        <begin position="377"/>
        <end position="397"/>
    </location>
</feature>
<dbReference type="Gene3D" id="1.20.1250.20">
    <property type="entry name" value="MFS general substrate transporter like domains"/>
    <property type="match status" value="1"/>
</dbReference>
<dbReference type="Pfam" id="PF07690">
    <property type="entry name" value="MFS_1"/>
    <property type="match status" value="1"/>
</dbReference>
<dbReference type="PANTHER" id="PTHR23517:SF2">
    <property type="entry name" value="MULTIDRUG RESISTANCE PROTEIN MDTH"/>
    <property type="match status" value="1"/>
</dbReference>
<feature type="transmembrane region" description="Helical" evidence="7">
    <location>
        <begin position="145"/>
        <end position="170"/>
    </location>
</feature>
<dbReference type="EMBL" id="BMDY01000036">
    <property type="protein sequence ID" value="GGB20748.1"/>
    <property type="molecule type" value="Genomic_DNA"/>
</dbReference>
<feature type="domain" description="Major facilitator superfamily (MFS) profile" evidence="8">
    <location>
        <begin position="22"/>
        <end position="402"/>
    </location>
</feature>